<comment type="pathway">
    <text evidence="7">Cofactor biosynthesis; ubiquinone biosynthesis.</text>
</comment>
<keyword evidence="10" id="KW-1185">Reference proteome</keyword>
<comment type="cofactor">
    <cofactor evidence="7">
        <name>Zn(2+)</name>
        <dbReference type="ChEBI" id="CHEBI:29105"/>
    </cofactor>
</comment>
<proteinExistence type="inferred from homology"/>
<dbReference type="EMBL" id="JAACJN010000024">
    <property type="protein sequence ID" value="KAF5389156.1"/>
    <property type="molecule type" value="Genomic_DNA"/>
</dbReference>
<dbReference type="AlphaFoldDB" id="A0A8H5HTU7"/>
<dbReference type="Proteomes" id="UP000518752">
    <property type="component" value="Unassembled WGS sequence"/>
</dbReference>
<comment type="caution">
    <text evidence="9">The sequence shown here is derived from an EMBL/GenBank/DDBJ whole genome shotgun (WGS) entry which is preliminary data.</text>
</comment>
<dbReference type="PANTHER" id="PTHR12922:SF7">
    <property type="entry name" value="UBIQUINONE BIOSYNTHESIS PROTEIN COQ4 HOMOLOG, MITOCHONDRIAL"/>
    <property type="match status" value="1"/>
</dbReference>
<evidence type="ECO:0000313" key="9">
    <source>
        <dbReference type="EMBL" id="KAF5389156.1"/>
    </source>
</evidence>
<dbReference type="HAMAP" id="MF_03111">
    <property type="entry name" value="Coq4"/>
    <property type="match status" value="1"/>
</dbReference>
<feature type="chain" id="PRO_5034240577" description="4-hydroxy-3-methoxy-5-polyprenylbenzoate decarboxylase" evidence="8">
    <location>
        <begin position="17"/>
        <end position="353"/>
    </location>
</feature>
<evidence type="ECO:0000313" key="10">
    <source>
        <dbReference type="Proteomes" id="UP000518752"/>
    </source>
</evidence>
<keyword evidence="4 7" id="KW-0472">Membrane</keyword>
<protein>
    <recommendedName>
        <fullName evidence="6">4-hydroxy-3-methoxy-5-polyprenylbenzoate decarboxylase</fullName>
    </recommendedName>
</protein>
<keyword evidence="2 7" id="KW-0999">Mitochondrion inner membrane</keyword>
<evidence type="ECO:0000256" key="6">
    <source>
        <dbReference type="ARBA" id="ARBA00081568"/>
    </source>
</evidence>
<evidence type="ECO:0000256" key="3">
    <source>
        <dbReference type="ARBA" id="ARBA00023128"/>
    </source>
</evidence>
<dbReference type="InterPro" id="IPR027540">
    <property type="entry name" value="Coq4_euk"/>
</dbReference>
<dbReference type="OrthoDB" id="4249at2759"/>
<evidence type="ECO:0000256" key="7">
    <source>
        <dbReference type="HAMAP-Rule" id="MF_03111"/>
    </source>
</evidence>
<dbReference type="Pfam" id="PF05019">
    <property type="entry name" value="Coq4"/>
    <property type="match status" value="1"/>
</dbReference>
<keyword evidence="8" id="KW-0732">Signal</keyword>
<keyword evidence="1 7" id="KW-0831">Ubiquinone biosynthesis</keyword>
<dbReference type="PANTHER" id="PTHR12922">
    <property type="entry name" value="UBIQUINONE BIOSYNTHESIS PROTEIN"/>
    <property type="match status" value="1"/>
</dbReference>
<comment type="similarity">
    <text evidence="7">Belongs to the COQ4 family.</text>
</comment>
<feature type="signal peptide" evidence="8">
    <location>
        <begin position="1"/>
        <end position="16"/>
    </location>
</feature>
<name>A0A8H5HTU7_9AGAR</name>
<evidence type="ECO:0000256" key="4">
    <source>
        <dbReference type="ARBA" id="ARBA00023136"/>
    </source>
</evidence>
<evidence type="ECO:0000256" key="1">
    <source>
        <dbReference type="ARBA" id="ARBA00022688"/>
    </source>
</evidence>
<evidence type="ECO:0000256" key="2">
    <source>
        <dbReference type="ARBA" id="ARBA00022792"/>
    </source>
</evidence>
<keyword evidence="3 7" id="KW-0496">Mitochondrion</keyword>
<feature type="binding site" evidence="7">
    <location>
        <position position="244"/>
    </location>
    <ligand>
        <name>Zn(2+)</name>
        <dbReference type="ChEBI" id="CHEBI:29105"/>
    </ligand>
</feature>
<accession>A0A8H5HTU7</accession>
<dbReference type="GO" id="GO:0031314">
    <property type="term" value="C:extrinsic component of mitochondrial inner membrane"/>
    <property type="evidence" value="ECO:0007669"/>
    <property type="project" value="UniProtKB-UniRule"/>
</dbReference>
<sequence length="353" mass="39531">MLYYLSFSLSLSLSLSLPLCLVSIWSTLSSTLQHHFGTLFTFRKTSHIYTNTIPSLHPGCSTFQVNILYFCISVSGCTSSQPMSFVRVAPRALAARALFASHSRVISTTRPPPAYPGHIPLNSFENAFLAVGSAVMSLLDPYRADLIAALGETTAGPALPRLRDIMLASPEGRKILKERPRINTTTVDMNALAQMPEGTWGKTYKNWLDRTGVTPDSREPVHYVEDPELAYVMQRYRECHDFYHCICNFSVNVESELAIKYFEFANLGLPLAAISAIGGPLRLSPKKRDILFRDYVPWALRFGSTAQCLLTVYWERRWDQNVEELRKELGIRDSPAVWPKKSLQASAAATDNS</sequence>
<keyword evidence="7" id="KW-0479">Metal-binding</keyword>
<feature type="binding site" evidence="7">
    <location>
        <position position="240"/>
    </location>
    <ligand>
        <name>Zn(2+)</name>
        <dbReference type="ChEBI" id="CHEBI:29105"/>
    </ligand>
</feature>
<dbReference type="GO" id="GO:0120539">
    <property type="term" value="F:4-hydroxy-3-methoxy-5-polyprenylbenzoate decarboxylase activity"/>
    <property type="evidence" value="ECO:0007669"/>
    <property type="project" value="UniProtKB-EC"/>
</dbReference>
<comment type="catalytic activity">
    <reaction evidence="7">
        <text>a 4-hydroxy-3-methoxy-5-(all-trans-polyprenyl)benzoate + H(+) = a 2-methoxy-6-(all-trans-polyprenyl)phenol + CO2</text>
        <dbReference type="Rhea" id="RHEA:81179"/>
        <dbReference type="Rhea" id="RHEA-COMP:9551"/>
        <dbReference type="Rhea" id="RHEA-COMP:10931"/>
        <dbReference type="ChEBI" id="CHEBI:15378"/>
        <dbReference type="ChEBI" id="CHEBI:16526"/>
        <dbReference type="ChEBI" id="CHEBI:62731"/>
        <dbReference type="ChEBI" id="CHEBI:84443"/>
        <dbReference type="EC" id="4.1.1.130"/>
    </reaction>
</comment>
<gene>
    <name evidence="7" type="primary">COQ4</name>
    <name evidence="9" type="ORF">D9757_004947</name>
</gene>
<comment type="subcellular location">
    <subcellularLocation>
        <location evidence="7">Mitochondrion inner membrane</location>
        <topology evidence="7">Peripheral membrane protein</topology>
        <orientation evidence="7">Matrix side</orientation>
    </subcellularLocation>
</comment>
<evidence type="ECO:0000256" key="5">
    <source>
        <dbReference type="ARBA" id="ARBA00023239"/>
    </source>
</evidence>
<keyword evidence="7" id="KW-0862">Zinc</keyword>
<dbReference type="UniPathway" id="UPA00232"/>
<dbReference type="GO" id="GO:0008270">
    <property type="term" value="F:zinc ion binding"/>
    <property type="evidence" value="ECO:0007669"/>
    <property type="project" value="UniProtKB-UniRule"/>
</dbReference>
<dbReference type="InterPro" id="IPR007715">
    <property type="entry name" value="Coq4"/>
</dbReference>
<feature type="binding site" evidence="7">
    <location>
        <position position="256"/>
    </location>
    <ligand>
        <name>Zn(2+)</name>
        <dbReference type="ChEBI" id="CHEBI:29105"/>
    </ligand>
</feature>
<evidence type="ECO:0000256" key="8">
    <source>
        <dbReference type="SAM" id="SignalP"/>
    </source>
</evidence>
<feature type="binding site" evidence="7">
    <location>
        <position position="241"/>
    </location>
    <ligand>
        <name>Zn(2+)</name>
        <dbReference type="ChEBI" id="CHEBI:29105"/>
    </ligand>
</feature>
<comment type="function">
    <text evidence="7">Lyase that catalyzes the C1-decarboxylation of 4-hydroxy-3-methoxy-5-(all-trans-polyprenyl)benzoic acid into 2-methoxy-6-(all-trans-polyprenyl)phenol during ubiquinone biosynthesis.</text>
</comment>
<reference evidence="9 10" key="1">
    <citation type="journal article" date="2020" name="ISME J.">
        <title>Uncovering the hidden diversity of litter-decomposition mechanisms in mushroom-forming fungi.</title>
        <authorList>
            <person name="Floudas D."/>
            <person name="Bentzer J."/>
            <person name="Ahren D."/>
            <person name="Johansson T."/>
            <person name="Persson P."/>
            <person name="Tunlid A."/>
        </authorList>
    </citation>
    <scope>NUCLEOTIDE SEQUENCE [LARGE SCALE GENOMIC DNA]</scope>
    <source>
        <strain evidence="9 10">CBS 406.79</strain>
    </source>
</reference>
<keyword evidence="5 7" id="KW-0456">Lyase</keyword>
<organism evidence="9 10">
    <name type="scientific">Collybiopsis confluens</name>
    <dbReference type="NCBI Taxonomy" id="2823264"/>
    <lineage>
        <taxon>Eukaryota</taxon>
        <taxon>Fungi</taxon>
        <taxon>Dikarya</taxon>
        <taxon>Basidiomycota</taxon>
        <taxon>Agaricomycotina</taxon>
        <taxon>Agaricomycetes</taxon>
        <taxon>Agaricomycetidae</taxon>
        <taxon>Agaricales</taxon>
        <taxon>Marasmiineae</taxon>
        <taxon>Omphalotaceae</taxon>
        <taxon>Collybiopsis</taxon>
    </lineage>
</organism>
<comment type="subunit">
    <text evidence="7">Component of a multi-subunit COQ enzyme complex, composed of at least COQ3, COQ4, COQ5, COQ6, COQ7 and COQ9.</text>
</comment>